<organism evidence="2 3">
    <name type="scientific">Zhongshania borealis</name>
    <dbReference type="NCBI Taxonomy" id="889488"/>
    <lineage>
        <taxon>Bacteria</taxon>
        <taxon>Pseudomonadati</taxon>
        <taxon>Pseudomonadota</taxon>
        <taxon>Gammaproteobacteria</taxon>
        <taxon>Cellvibrionales</taxon>
        <taxon>Spongiibacteraceae</taxon>
        <taxon>Zhongshania</taxon>
    </lineage>
</organism>
<gene>
    <name evidence="2" type="ORF">GCM10022414_23540</name>
</gene>
<sequence>MSKSLATPADNFVAPHCAEQISILAQDQHILLINKPSGLLSLSGKNPLNIDSVHHRLVQQFPEARLAHRLDLGTSGLMIIALSKAVNASLNQQFQRRTVEKTYISILAGHVQQDEGLIDIPITKDLSNFPFQKVCHTRGKPAQSHYRVLERLTNPPRSRVIFTPLTGRTHQLRIHSREFGHPILGCDLYGTAQTLAMAPRLLLHANSLSFHHPISNERLTVNCPGPL</sequence>
<dbReference type="InterPro" id="IPR006145">
    <property type="entry name" value="PsdUridine_synth_RsuA/RluA"/>
</dbReference>
<dbReference type="Pfam" id="PF00849">
    <property type="entry name" value="PseudoU_synth_2"/>
    <property type="match status" value="1"/>
</dbReference>
<dbReference type="Gene3D" id="3.30.2350.10">
    <property type="entry name" value="Pseudouridine synthase"/>
    <property type="match status" value="1"/>
</dbReference>
<keyword evidence="3" id="KW-1185">Reference proteome</keyword>
<dbReference type="InterPro" id="IPR020103">
    <property type="entry name" value="PsdUridine_synth_cat_dom_sf"/>
</dbReference>
<dbReference type="PANTHER" id="PTHR21600">
    <property type="entry name" value="MITOCHONDRIAL RNA PSEUDOURIDINE SYNTHASE"/>
    <property type="match status" value="1"/>
</dbReference>
<dbReference type="InterPro" id="IPR006224">
    <property type="entry name" value="PsdUridine_synth_RluA-like_CS"/>
</dbReference>
<proteinExistence type="predicted"/>
<dbReference type="SUPFAM" id="SSF55120">
    <property type="entry name" value="Pseudouridine synthase"/>
    <property type="match status" value="1"/>
</dbReference>
<dbReference type="PROSITE" id="PS01129">
    <property type="entry name" value="PSI_RLU"/>
    <property type="match status" value="1"/>
</dbReference>
<dbReference type="EMBL" id="BAABDM010000004">
    <property type="protein sequence ID" value="GAA4098048.1"/>
    <property type="molecule type" value="Genomic_DNA"/>
</dbReference>
<dbReference type="RefSeq" id="WP_344936160.1">
    <property type="nucleotide sequence ID" value="NZ_BAABDM010000004.1"/>
</dbReference>
<dbReference type="Proteomes" id="UP001500392">
    <property type="component" value="Unassembled WGS sequence"/>
</dbReference>
<accession>A0ABP7WWE7</accession>
<feature type="domain" description="Pseudouridine synthase RsuA/RluA-like" evidence="1">
    <location>
        <begin position="29"/>
        <end position="176"/>
    </location>
</feature>
<evidence type="ECO:0000259" key="1">
    <source>
        <dbReference type="Pfam" id="PF00849"/>
    </source>
</evidence>
<dbReference type="CDD" id="cd02869">
    <property type="entry name" value="PseudoU_synth_RluA_like"/>
    <property type="match status" value="1"/>
</dbReference>
<dbReference type="PANTHER" id="PTHR21600:SF89">
    <property type="entry name" value="RIBOSOMAL LARGE SUBUNIT PSEUDOURIDINE SYNTHASE A"/>
    <property type="match status" value="1"/>
</dbReference>
<evidence type="ECO:0000313" key="3">
    <source>
        <dbReference type="Proteomes" id="UP001500392"/>
    </source>
</evidence>
<name>A0ABP7WWE7_9GAMM</name>
<comment type="caution">
    <text evidence="2">The sequence shown here is derived from an EMBL/GenBank/DDBJ whole genome shotgun (WGS) entry which is preliminary data.</text>
</comment>
<reference evidence="3" key="1">
    <citation type="journal article" date="2019" name="Int. J. Syst. Evol. Microbiol.">
        <title>The Global Catalogue of Microorganisms (GCM) 10K type strain sequencing project: providing services to taxonomists for standard genome sequencing and annotation.</title>
        <authorList>
            <consortium name="The Broad Institute Genomics Platform"/>
            <consortium name="The Broad Institute Genome Sequencing Center for Infectious Disease"/>
            <person name="Wu L."/>
            <person name="Ma J."/>
        </authorList>
    </citation>
    <scope>NUCLEOTIDE SEQUENCE [LARGE SCALE GENOMIC DNA]</scope>
    <source>
        <strain evidence="3">JCM 17304</strain>
    </source>
</reference>
<evidence type="ECO:0000313" key="2">
    <source>
        <dbReference type="EMBL" id="GAA4098048.1"/>
    </source>
</evidence>
<protein>
    <submittedName>
        <fullName evidence="2">RluA family pseudouridine synthase</fullName>
    </submittedName>
</protein>
<dbReference type="InterPro" id="IPR050188">
    <property type="entry name" value="RluA_PseudoU_synthase"/>
</dbReference>